<dbReference type="Proteomes" id="UP000257109">
    <property type="component" value="Unassembled WGS sequence"/>
</dbReference>
<dbReference type="InterPro" id="IPR039537">
    <property type="entry name" value="Retrotran_Ty1/copia-like"/>
</dbReference>
<gene>
    <name evidence="1" type="ORF">CR513_05974</name>
</gene>
<feature type="non-terminal residue" evidence="1">
    <location>
        <position position="1"/>
    </location>
</feature>
<proteinExistence type="predicted"/>
<organism evidence="1 2">
    <name type="scientific">Mucuna pruriens</name>
    <name type="common">Velvet bean</name>
    <name type="synonym">Dolichos pruriens</name>
    <dbReference type="NCBI Taxonomy" id="157652"/>
    <lineage>
        <taxon>Eukaryota</taxon>
        <taxon>Viridiplantae</taxon>
        <taxon>Streptophyta</taxon>
        <taxon>Embryophyta</taxon>
        <taxon>Tracheophyta</taxon>
        <taxon>Spermatophyta</taxon>
        <taxon>Magnoliopsida</taxon>
        <taxon>eudicotyledons</taxon>
        <taxon>Gunneridae</taxon>
        <taxon>Pentapetalae</taxon>
        <taxon>rosids</taxon>
        <taxon>fabids</taxon>
        <taxon>Fabales</taxon>
        <taxon>Fabaceae</taxon>
        <taxon>Papilionoideae</taxon>
        <taxon>50 kb inversion clade</taxon>
        <taxon>NPAAA clade</taxon>
        <taxon>indigoferoid/millettioid clade</taxon>
        <taxon>Phaseoleae</taxon>
        <taxon>Mucuna</taxon>
    </lineage>
</organism>
<accession>A0A371I3R3</accession>
<evidence type="ECO:0008006" key="3">
    <source>
        <dbReference type="Google" id="ProtNLM"/>
    </source>
</evidence>
<comment type="caution">
    <text evidence="1">The sequence shown here is derived from an EMBL/GenBank/DDBJ whole genome shotgun (WGS) entry which is preliminary data.</text>
</comment>
<dbReference type="PANTHER" id="PTHR42648">
    <property type="entry name" value="TRANSPOSASE, PUTATIVE-RELATED"/>
    <property type="match status" value="1"/>
</dbReference>
<dbReference type="OrthoDB" id="1739418at2759"/>
<evidence type="ECO:0000313" key="1">
    <source>
        <dbReference type="EMBL" id="RDY09633.1"/>
    </source>
</evidence>
<dbReference type="EMBL" id="QJKJ01001001">
    <property type="protein sequence ID" value="RDY09633.1"/>
    <property type="molecule type" value="Genomic_DNA"/>
</dbReference>
<reference evidence="1" key="1">
    <citation type="submission" date="2018-05" db="EMBL/GenBank/DDBJ databases">
        <title>Draft genome of Mucuna pruriens seed.</title>
        <authorList>
            <person name="Nnadi N.E."/>
            <person name="Vos R."/>
            <person name="Hasami M.H."/>
            <person name="Devisetty U.K."/>
            <person name="Aguiy J.C."/>
        </authorList>
    </citation>
    <scope>NUCLEOTIDE SEQUENCE [LARGE SCALE GENOMIC DNA]</scope>
    <source>
        <strain evidence="1">JCA_2017</strain>
    </source>
</reference>
<sequence>MVRSMISHSFLLESIWGEALKTTIYILSRVPTKVVNKTSYELWTSKKSSIKYLHIWSCPTEARPYMLHKRKLDSKTISCYFVGYVECSQVLVPITVQETTLVIGDNVQTIVPDIVLEQDYDKVLSQTPIKQPQQPQEIERRHAILDDYIVFLQEHDDNIDLTKDNPINLCQAMQSYNSKKMD</sequence>
<dbReference type="PANTHER" id="PTHR42648:SF28">
    <property type="entry name" value="TRANSPOSON-ENCODED PROTEIN WITH RIBONUCLEASE H-LIKE AND RETROVIRUS ZINC FINGER-LIKE DOMAINS"/>
    <property type="match status" value="1"/>
</dbReference>
<dbReference type="AlphaFoldDB" id="A0A371I3R3"/>
<keyword evidence="2" id="KW-1185">Reference proteome</keyword>
<name>A0A371I3R3_MUCPR</name>
<evidence type="ECO:0000313" key="2">
    <source>
        <dbReference type="Proteomes" id="UP000257109"/>
    </source>
</evidence>
<protein>
    <recommendedName>
        <fullName evidence="3">Copia protein</fullName>
    </recommendedName>
</protein>